<dbReference type="Proteomes" id="UP000183287">
    <property type="component" value="Unassembled WGS sequence"/>
</dbReference>
<sequence length="52" mass="6232">MKNDWMHVYSSNDITLKFLHRTRGKAAIEAINIKLIGYPGWLLLFRFRPNRE</sequence>
<evidence type="ECO:0000313" key="1">
    <source>
        <dbReference type="EMBL" id="SFL71582.1"/>
    </source>
</evidence>
<dbReference type="AlphaFoldDB" id="A0A1I4JYK4"/>
<organism evidence="1 2">
    <name type="scientific">Nitrosomonas communis</name>
    <dbReference type="NCBI Taxonomy" id="44574"/>
    <lineage>
        <taxon>Bacteria</taxon>
        <taxon>Pseudomonadati</taxon>
        <taxon>Pseudomonadota</taxon>
        <taxon>Betaproteobacteria</taxon>
        <taxon>Nitrosomonadales</taxon>
        <taxon>Nitrosomonadaceae</taxon>
        <taxon>Nitrosomonas</taxon>
    </lineage>
</organism>
<accession>A0A1I4JYK4</accession>
<keyword evidence="2" id="KW-1185">Reference proteome</keyword>
<protein>
    <submittedName>
        <fullName evidence="1">Uncharacterized protein</fullName>
    </submittedName>
</protein>
<gene>
    <name evidence="1" type="ORF">SAMN05421863_100334</name>
</gene>
<reference evidence="2" key="1">
    <citation type="submission" date="2016-10" db="EMBL/GenBank/DDBJ databases">
        <authorList>
            <person name="Varghese N."/>
            <person name="Submissions S."/>
        </authorList>
    </citation>
    <scope>NUCLEOTIDE SEQUENCE [LARGE SCALE GENOMIC DNA]</scope>
    <source>
        <strain evidence="2">Nm44</strain>
    </source>
</reference>
<dbReference type="RefSeq" id="WP_371264880.1">
    <property type="nucleotide sequence ID" value="NZ_FOUB01000003.1"/>
</dbReference>
<evidence type="ECO:0000313" key="2">
    <source>
        <dbReference type="Proteomes" id="UP000183287"/>
    </source>
</evidence>
<dbReference type="EMBL" id="FOUB01000003">
    <property type="protein sequence ID" value="SFL71582.1"/>
    <property type="molecule type" value="Genomic_DNA"/>
</dbReference>
<proteinExistence type="predicted"/>
<name>A0A1I4JYK4_9PROT</name>